<evidence type="ECO:0000313" key="1">
    <source>
        <dbReference type="EMBL" id="KNC80044.1"/>
    </source>
</evidence>
<dbReference type="InterPro" id="IPR012340">
    <property type="entry name" value="NA-bd_OB-fold"/>
</dbReference>
<dbReference type="Gene3D" id="2.40.50.140">
    <property type="entry name" value="Nucleic acid-binding proteins"/>
    <property type="match status" value="1"/>
</dbReference>
<keyword evidence="2" id="KW-1185">Reference proteome</keyword>
<proteinExistence type="predicted"/>
<dbReference type="EMBL" id="KQ242206">
    <property type="protein sequence ID" value="KNC80044.1"/>
    <property type="molecule type" value="Genomic_DNA"/>
</dbReference>
<name>A0A0L0FTM4_9EUKA</name>
<reference evidence="1 2" key="1">
    <citation type="submission" date="2011-02" db="EMBL/GenBank/DDBJ databases">
        <title>The Genome Sequence of Sphaeroforma arctica JP610.</title>
        <authorList>
            <consortium name="The Broad Institute Genome Sequencing Platform"/>
            <person name="Russ C."/>
            <person name="Cuomo C."/>
            <person name="Young S.K."/>
            <person name="Zeng Q."/>
            <person name="Gargeya S."/>
            <person name="Alvarado L."/>
            <person name="Berlin A."/>
            <person name="Chapman S.B."/>
            <person name="Chen Z."/>
            <person name="Freedman E."/>
            <person name="Gellesch M."/>
            <person name="Goldberg J."/>
            <person name="Griggs A."/>
            <person name="Gujja S."/>
            <person name="Heilman E."/>
            <person name="Heiman D."/>
            <person name="Howarth C."/>
            <person name="Mehta T."/>
            <person name="Neiman D."/>
            <person name="Pearson M."/>
            <person name="Roberts A."/>
            <person name="Saif S."/>
            <person name="Shea T."/>
            <person name="Shenoy N."/>
            <person name="Sisk P."/>
            <person name="Stolte C."/>
            <person name="Sykes S."/>
            <person name="White J."/>
            <person name="Yandava C."/>
            <person name="Burger G."/>
            <person name="Gray M.W."/>
            <person name="Holland P.W.H."/>
            <person name="King N."/>
            <person name="Lang F.B.F."/>
            <person name="Roger A.J."/>
            <person name="Ruiz-Trillo I."/>
            <person name="Haas B."/>
            <person name="Nusbaum C."/>
            <person name="Birren B."/>
        </authorList>
    </citation>
    <scope>NUCLEOTIDE SEQUENCE [LARGE SCALE GENOMIC DNA]</scope>
    <source>
        <strain evidence="1 2">JP610</strain>
    </source>
</reference>
<sequence>MDGELICSDCGENDFGEFDEDTQTSMCMSCGNEQGPRKHSIYTHFAIARVDKLNPVKNNTKLKHVTLNVGKDKTVGVVTNAKYIAEGETVVVALVGAVVPAGSNVDENANAITITKTTSDCQFPFERVIVASAIGNVFYLWVLL</sequence>
<dbReference type="GeneID" id="25908094"/>
<evidence type="ECO:0000313" key="2">
    <source>
        <dbReference type="Proteomes" id="UP000054560"/>
    </source>
</evidence>
<organism evidence="1 2">
    <name type="scientific">Sphaeroforma arctica JP610</name>
    <dbReference type="NCBI Taxonomy" id="667725"/>
    <lineage>
        <taxon>Eukaryota</taxon>
        <taxon>Ichthyosporea</taxon>
        <taxon>Ichthyophonida</taxon>
        <taxon>Sphaeroforma</taxon>
    </lineage>
</organism>
<gene>
    <name evidence="1" type="ORF">SARC_07590</name>
</gene>
<accession>A0A0L0FTM4</accession>
<dbReference type="SUPFAM" id="SSF50249">
    <property type="entry name" value="Nucleic acid-binding proteins"/>
    <property type="match status" value="1"/>
</dbReference>
<dbReference type="Proteomes" id="UP000054560">
    <property type="component" value="Unassembled WGS sequence"/>
</dbReference>
<dbReference type="AlphaFoldDB" id="A0A0L0FTM4"/>
<protein>
    <submittedName>
        <fullName evidence="1">Uncharacterized protein</fullName>
    </submittedName>
</protein>
<dbReference type="RefSeq" id="XP_014153946.1">
    <property type="nucleotide sequence ID" value="XM_014298471.1"/>
</dbReference>